<dbReference type="GO" id="GO:0009313">
    <property type="term" value="P:oligosaccharide catabolic process"/>
    <property type="evidence" value="ECO:0007669"/>
    <property type="project" value="TreeGrafter"/>
</dbReference>
<reference evidence="5 6" key="1">
    <citation type="submission" date="2019-10" db="EMBL/GenBank/DDBJ databases">
        <title>Genome sequence of Luteimicrobium xylanilyticum HY-24.</title>
        <authorList>
            <person name="Kim D.Y."/>
            <person name="Park H.-Y."/>
        </authorList>
    </citation>
    <scope>NUCLEOTIDE SEQUENCE [LARGE SCALE GENOMIC DNA]</scope>
    <source>
        <strain evidence="5 6">HY-24</strain>
    </source>
</reference>
<feature type="domain" description="Glycosyl hydrolase family 13 catalytic" evidence="4">
    <location>
        <begin position="28"/>
        <end position="442"/>
    </location>
</feature>
<evidence type="ECO:0000259" key="4">
    <source>
        <dbReference type="SMART" id="SM00642"/>
    </source>
</evidence>
<proteinExistence type="inferred from homology"/>
<accession>A0A5P9QES2</accession>
<evidence type="ECO:0000256" key="3">
    <source>
        <dbReference type="ARBA" id="ARBA00023295"/>
    </source>
</evidence>
<dbReference type="EMBL" id="CP045529">
    <property type="protein sequence ID" value="QFU99756.1"/>
    <property type="molecule type" value="Genomic_DNA"/>
</dbReference>
<dbReference type="Proteomes" id="UP000326702">
    <property type="component" value="Chromosome"/>
</dbReference>
<dbReference type="InterPro" id="IPR006047">
    <property type="entry name" value="GH13_cat_dom"/>
</dbReference>
<dbReference type="Pfam" id="PF00128">
    <property type="entry name" value="Alpha-amylase"/>
    <property type="match status" value="1"/>
</dbReference>
<gene>
    <name evidence="5" type="ORF">KDY119_03292</name>
</gene>
<organism evidence="5 6">
    <name type="scientific">Luteimicrobium xylanilyticum</name>
    <dbReference type="NCBI Taxonomy" id="1133546"/>
    <lineage>
        <taxon>Bacteria</taxon>
        <taxon>Bacillati</taxon>
        <taxon>Actinomycetota</taxon>
        <taxon>Actinomycetes</taxon>
        <taxon>Micrococcales</taxon>
        <taxon>Luteimicrobium</taxon>
    </lineage>
</organism>
<evidence type="ECO:0000256" key="2">
    <source>
        <dbReference type="ARBA" id="ARBA00022801"/>
    </source>
</evidence>
<dbReference type="SUPFAM" id="SSF51445">
    <property type="entry name" value="(Trans)glycosidases"/>
    <property type="match status" value="1"/>
</dbReference>
<dbReference type="RefSeq" id="WP_036947554.1">
    <property type="nucleotide sequence ID" value="NZ_BAABIH010000016.1"/>
</dbReference>
<evidence type="ECO:0000313" key="5">
    <source>
        <dbReference type="EMBL" id="QFU99756.1"/>
    </source>
</evidence>
<dbReference type="PANTHER" id="PTHR10357">
    <property type="entry name" value="ALPHA-AMYLASE FAMILY MEMBER"/>
    <property type="match status" value="1"/>
</dbReference>
<dbReference type="OrthoDB" id="9043248at2"/>
<evidence type="ECO:0000313" key="6">
    <source>
        <dbReference type="Proteomes" id="UP000326702"/>
    </source>
</evidence>
<dbReference type="CDD" id="cd11333">
    <property type="entry name" value="AmyAc_SI_OligoGlu_DGase"/>
    <property type="match status" value="1"/>
</dbReference>
<dbReference type="InterPro" id="IPR045857">
    <property type="entry name" value="O16G_dom_2"/>
</dbReference>
<dbReference type="EC" id="3.2.1.20" evidence="5"/>
<dbReference type="GO" id="GO:0004558">
    <property type="term" value="F:alpha-1,4-glucosidase activity"/>
    <property type="evidence" value="ECO:0007669"/>
    <property type="project" value="UniProtKB-EC"/>
</dbReference>
<dbReference type="GO" id="GO:0004556">
    <property type="term" value="F:alpha-amylase activity"/>
    <property type="evidence" value="ECO:0007669"/>
    <property type="project" value="TreeGrafter"/>
</dbReference>
<dbReference type="Gene3D" id="2.60.40.1180">
    <property type="entry name" value="Golgi alpha-mannosidase II"/>
    <property type="match status" value="1"/>
</dbReference>
<comment type="similarity">
    <text evidence="1">Belongs to the glycosyl hydrolase 13 family.</text>
</comment>
<name>A0A5P9QES2_9MICO</name>
<dbReference type="InterPro" id="IPR013780">
    <property type="entry name" value="Glyco_hydro_b"/>
</dbReference>
<keyword evidence="3 5" id="KW-0326">Glycosidase</keyword>
<sequence length="578" mass="64435">MTLLDPARTSAEEGADGAPWWTSAVVYQIYPRSFADSDGDGIGDLPGIVGRLDHLARLGVDVIWLSPVYRSPQADNGYDISDYQDIDPVFGTLDDFDRLLEAVHARGMRLVMDLVVNHTSDEHPWFVESRSSRDNPKRDWYWWRDPRPGHRAGEPGAEPTNWESFFSGPTWTLDETTGQYYLHLFGTKQPDLNWENPEVREAVYSMMRWWLDRGVDGFRMDVINLISKDVALPDATATDPATGRGDGFAHYAHGPRLHEFLQEMRREVFDGRPGMLTVGEMPGVGTEEALLVTAPARRELDMVFQFEHVGLDHGASKFDPQDLAPGALADSLSRWQETVGGEGWNSLYLSNHDQPRAVSRFGNDGAYWRESATALATMLHLLRGTPYIYQGEELGMTNGAFETLEDFRDVESLNFFAQSASTGLTAEAVLDGMRRNGRDNARTPVQWEASPGAGFTQGASWIDVNPNHTWLNAEAQYDDPRSVFSYYRRLVALRHEREVVAVGDYSRVDTGNPAVFGFRRTLGEQTLLVLVNLSDAPADDAVSAGQDGAELILANYEDGAAGAVLRPWEARVFVTPAR</sequence>
<dbReference type="Gene3D" id="3.90.400.10">
    <property type="entry name" value="Oligo-1,6-glucosidase, Domain 2"/>
    <property type="match status" value="1"/>
</dbReference>
<dbReference type="FunFam" id="3.20.20.80:FF:000064">
    <property type="entry name" value="Oligo-1,6-glucosidase"/>
    <property type="match status" value="1"/>
</dbReference>
<dbReference type="SUPFAM" id="SSF51011">
    <property type="entry name" value="Glycosyl hydrolase domain"/>
    <property type="match status" value="1"/>
</dbReference>
<keyword evidence="2 5" id="KW-0378">Hydrolase</keyword>
<dbReference type="FunFam" id="3.90.400.10:FF:000002">
    <property type="entry name" value="Sucrose isomerase"/>
    <property type="match status" value="1"/>
</dbReference>
<dbReference type="NCBIfam" id="NF008183">
    <property type="entry name" value="PRK10933.1"/>
    <property type="match status" value="1"/>
</dbReference>
<dbReference type="PANTHER" id="PTHR10357:SF179">
    <property type="entry name" value="NEUTRAL AND BASIC AMINO ACID TRANSPORT PROTEIN RBAT"/>
    <property type="match status" value="1"/>
</dbReference>
<dbReference type="Gene3D" id="3.20.20.80">
    <property type="entry name" value="Glycosidases"/>
    <property type="match status" value="1"/>
</dbReference>
<dbReference type="KEGG" id="lxl:KDY119_03292"/>
<protein>
    <submittedName>
        <fullName evidence="5">Alpha-glucosidase</fullName>
        <ecNumber evidence="5">3.2.1.20</ecNumber>
    </submittedName>
</protein>
<dbReference type="InterPro" id="IPR017853">
    <property type="entry name" value="GH"/>
</dbReference>
<evidence type="ECO:0000256" key="1">
    <source>
        <dbReference type="ARBA" id="ARBA00008061"/>
    </source>
</evidence>
<dbReference type="AlphaFoldDB" id="A0A5P9QES2"/>
<keyword evidence="6" id="KW-1185">Reference proteome</keyword>
<dbReference type="SMART" id="SM00642">
    <property type="entry name" value="Aamy"/>
    <property type="match status" value="1"/>
</dbReference>